<dbReference type="InterPro" id="IPR036047">
    <property type="entry name" value="F-box-like_dom_sf"/>
</dbReference>
<accession>A0AAN5I8L9</accession>
<evidence type="ECO:0000259" key="1">
    <source>
        <dbReference type="PROSITE" id="PS50181"/>
    </source>
</evidence>
<evidence type="ECO:0000313" key="2">
    <source>
        <dbReference type="EMBL" id="GMR55110.1"/>
    </source>
</evidence>
<dbReference type="Proteomes" id="UP001328107">
    <property type="component" value="Unassembled WGS sequence"/>
</dbReference>
<proteinExistence type="predicted"/>
<dbReference type="EMBL" id="BTRK01000005">
    <property type="protein sequence ID" value="GMR55110.1"/>
    <property type="molecule type" value="Genomic_DNA"/>
</dbReference>
<protein>
    <recommendedName>
        <fullName evidence="1">F-box domain-containing protein</fullName>
    </recommendedName>
</protein>
<keyword evidence="3" id="KW-1185">Reference proteome</keyword>
<dbReference type="SUPFAM" id="SSF81383">
    <property type="entry name" value="F-box domain"/>
    <property type="match status" value="1"/>
</dbReference>
<dbReference type="InterPro" id="IPR001810">
    <property type="entry name" value="F-box_dom"/>
</dbReference>
<comment type="caution">
    <text evidence="2">The sequence shown here is derived from an EMBL/GenBank/DDBJ whole genome shotgun (WGS) entry which is preliminary data.</text>
</comment>
<evidence type="ECO:0000313" key="3">
    <source>
        <dbReference type="Proteomes" id="UP001328107"/>
    </source>
</evidence>
<gene>
    <name evidence="2" type="ORF">PMAYCL1PPCAC_25305</name>
</gene>
<dbReference type="PROSITE" id="PS50181">
    <property type="entry name" value="FBOX"/>
    <property type="match status" value="1"/>
</dbReference>
<dbReference type="Pfam" id="PF00646">
    <property type="entry name" value="F-box"/>
    <property type="match status" value="1"/>
</dbReference>
<name>A0AAN5I8L9_9BILA</name>
<reference evidence="3" key="1">
    <citation type="submission" date="2022-10" db="EMBL/GenBank/DDBJ databases">
        <title>Genome assembly of Pristionchus species.</title>
        <authorList>
            <person name="Yoshida K."/>
            <person name="Sommer R.J."/>
        </authorList>
    </citation>
    <scope>NUCLEOTIDE SEQUENCE [LARGE SCALE GENOMIC DNA]</scope>
    <source>
        <strain evidence="3">RS5460</strain>
    </source>
</reference>
<dbReference type="AlphaFoldDB" id="A0AAN5I8L9"/>
<feature type="domain" description="F-box" evidence="1">
    <location>
        <begin position="7"/>
        <end position="53"/>
    </location>
</feature>
<sequence>MEENNASSTITNLPDDCLIDIFARLDHTDLDEISTISGRLYELAEVSRSRSKVGSLKARRLLIAQINREEIVFEMSFAGQYYQLKLTDPDSGLFEKLPDNESALYYALVGYLPREIIEMNIQTMFVSLFDRATVLLRRFDFEELKICSIWIDIHFLSFFHQFLSTRTVASFNLRYAEFKYDLRDQFISVLLAANFESIDLQLEHNYLVNEEFMKDYANSVILPALFVSIQCHDRPFRPSSAFLKNLSKFGTLSYSNLLIGAEMLLPALIVRLRQRRKGAWRFLVTRDIDQAEIDAALEADLEFNELHAERRRSIRIANTPSMVKFRTHVQFITMPMLQFSAHFD</sequence>
<organism evidence="2 3">
    <name type="scientific">Pristionchus mayeri</name>
    <dbReference type="NCBI Taxonomy" id="1317129"/>
    <lineage>
        <taxon>Eukaryota</taxon>
        <taxon>Metazoa</taxon>
        <taxon>Ecdysozoa</taxon>
        <taxon>Nematoda</taxon>
        <taxon>Chromadorea</taxon>
        <taxon>Rhabditida</taxon>
        <taxon>Rhabditina</taxon>
        <taxon>Diplogasteromorpha</taxon>
        <taxon>Diplogasteroidea</taxon>
        <taxon>Neodiplogasteridae</taxon>
        <taxon>Pristionchus</taxon>
    </lineage>
</organism>